<gene>
    <name evidence="9" type="primary">trxC</name>
    <name evidence="9" type="ORF">ABDJ85_01805</name>
</gene>
<dbReference type="InterPro" id="IPR017937">
    <property type="entry name" value="Thioredoxin_CS"/>
</dbReference>
<dbReference type="SUPFAM" id="SSF52833">
    <property type="entry name" value="Thioredoxin-like"/>
    <property type="match status" value="1"/>
</dbReference>
<dbReference type="PROSITE" id="PS00194">
    <property type="entry name" value="THIOREDOXIN_1"/>
    <property type="match status" value="1"/>
</dbReference>
<dbReference type="PANTHER" id="PTHR45663">
    <property type="entry name" value="GEO12009P1"/>
    <property type="match status" value="1"/>
</dbReference>
<proteinExistence type="inferred from homology"/>
<evidence type="ECO:0000259" key="8">
    <source>
        <dbReference type="PROSITE" id="PS51352"/>
    </source>
</evidence>
<reference evidence="9 10" key="1">
    <citation type="submission" date="2024-05" db="EMBL/GenBank/DDBJ databases">
        <title>Roseateles sp. DJS-2-20 16S ribosomal RNA gene Genome sequencing and assembly.</title>
        <authorList>
            <person name="Woo H."/>
        </authorList>
    </citation>
    <scope>NUCLEOTIDE SEQUENCE [LARGE SCALE GENOMIC DNA]</scope>
    <source>
        <strain evidence="9 10">DJS-2-20</strain>
    </source>
</reference>
<feature type="domain" description="Thioredoxin" evidence="8">
    <location>
        <begin position="30"/>
        <end position="141"/>
    </location>
</feature>
<dbReference type="InterPro" id="IPR036249">
    <property type="entry name" value="Thioredoxin-like_sf"/>
</dbReference>
<comment type="similarity">
    <text evidence="1">Belongs to the thioredoxin family.</text>
</comment>
<protein>
    <recommendedName>
        <fullName evidence="7">Thioredoxin</fullName>
    </recommendedName>
</protein>
<evidence type="ECO:0000256" key="4">
    <source>
        <dbReference type="ARBA" id="ARBA00022982"/>
    </source>
</evidence>
<dbReference type="PROSITE" id="PS51352">
    <property type="entry name" value="THIOREDOXIN_2"/>
    <property type="match status" value="1"/>
</dbReference>
<dbReference type="Gene3D" id="2.30.30.380">
    <property type="entry name" value="Zn-finger domain of Sec23/24"/>
    <property type="match status" value="1"/>
</dbReference>
<dbReference type="PRINTS" id="PR00421">
    <property type="entry name" value="THIOREDOXIN"/>
</dbReference>
<evidence type="ECO:0000256" key="7">
    <source>
        <dbReference type="NCBIfam" id="TIGR01068"/>
    </source>
</evidence>
<dbReference type="RefSeq" id="WP_347703011.1">
    <property type="nucleotide sequence ID" value="NZ_JBDPZD010000001.1"/>
</dbReference>
<organism evidence="9 10">
    <name type="scientific">Roseateles paludis</name>
    <dbReference type="NCBI Taxonomy" id="3145238"/>
    <lineage>
        <taxon>Bacteria</taxon>
        <taxon>Pseudomonadati</taxon>
        <taxon>Pseudomonadota</taxon>
        <taxon>Betaproteobacteria</taxon>
        <taxon>Burkholderiales</taxon>
        <taxon>Sphaerotilaceae</taxon>
        <taxon>Roseateles</taxon>
    </lineage>
</organism>
<dbReference type="PANTHER" id="PTHR45663:SF11">
    <property type="entry name" value="GEO12009P1"/>
    <property type="match status" value="1"/>
</dbReference>
<sequence length="142" mass="15428">MSHLVCPHCGAVNRVPDERLAEDPSCGRCKQPVAPAYPVALTDTTLPDYLAKTEAPVLVDFWATWCGPCKSMAPHFEMAARQLRGVRFVKLDTDANPVAARQFGIRSIPTLILFQGGAERARLSGAVPSSELLRWLQAQGVA</sequence>
<evidence type="ECO:0000256" key="1">
    <source>
        <dbReference type="ARBA" id="ARBA00008987"/>
    </source>
</evidence>
<dbReference type="Pfam" id="PF21352">
    <property type="entry name" value="Zn_ribbon_Thio2"/>
    <property type="match status" value="1"/>
</dbReference>
<dbReference type="EMBL" id="JBDPZD010000001">
    <property type="protein sequence ID" value="MEO3690179.1"/>
    <property type="molecule type" value="Genomic_DNA"/>
</dbReference>
<evidence type="ECO:0000313" key="10">
    <source>
        <dbReference type="Proteomes" id="UP001495147"/>
    </source>
</evidence>
<keyword evidence="6" id="KW-0676">Redox-active center</keyword>
<evidence type="ECO:0000256" key="5">
    <source>
        <dbReference type="ARBA" id="ARBA00023157"/>
    </source>
</evidence>
<keyword evidence="3" id="KW-0479">Metal-binding</keyword>
<dbReference type="InterPro" id="IPR049299">
    <property type="entry name" value="Thio2_N"/>
</dbReference>
<evidence type="ECO:0000256" key="2">
    <source>
        <dbReference type="ARBA" id="ARBA00022448"/>
    </source>
</evidence>
<keyword evidence="4" id="KW-0249">Electron transport</keyword>
<dbReference type="InterPro" id="IPR005746">
    <property type="entry name" value="Thioredoxin"/>
</dbReference>
<dbReference type="CDD" id="cd02947">
    <property type="entry name" value="TRX_family"/>
    <property type="match status" value="1"/>
</dbReference>
<dbReference type="Pfam" id="PF00085">
    <property type="entry name" value="Thioredoxin"/>
    <property type="match status" value="1"/>
</dbReference>
<comment type="caution">
    <text evidence="9">The sequence shown here is derived from an EMBL/GenBank/DDBJ whole genome shotgun (WGS) entry which is preliminary data.</text>
</comment>
<dbReference type="NCBIfam" id="NF008229">
    <property type="entry name" value="PRK10996.1"/>
    <property type="match status" value="1"/>
</dbReference>
<dbReference type="Proteomes" id="UP001495147">
    <property type="component" value="Unassembled WGS sequence"/>
</dbReference>
<accession>A0ABV0FW96</accession>
<dbReference type="Gene3D" id="3.40.30.10">
    <property type="entry name" value="Glutaredoxin"/>
    <property type="match status" value="1"/>
</dbReference>
<dbReference type="InterPro" id="IPR013766">
    <property type="entry name" value="Thioredoxin_domain"/>
</dbReference>
<name>A0ABV0FW96_9BURK</name>
<dbReference type="NCBIfam" id="TIGR01068">
    <property type="entry name" value="thioredoxin"/>
    <property type="match status" value="1"/>
</dbReference>
<evidence type="ECO:0000256" key="6">
    <source>
        <dbReference type="ARBA" id="ARBA00023284"/>
    </source>
</evidence>
<evidence type="ECO:0000256" key="3">
    <source>
        <dbReference type="ARBA" id="ARBA00022723"/>
    </source>
</evidence>
<keyword evidence="5" id="KW-1015">Disulfide bond</keyword>
<keyword evidence="2" id="KW-0813">Transport</keyword>
<keyword evidence="10" id="KW-1185">Reference proteome</keyword>
<evidence type="ECO:0000313" key="9">
    <source>
        <dbReference type="EMBL" id="MEO3690179.1"/>
    </source>
</evidence>